<evidence type="ECO:0000256" key="1">
    <source>
        <dbReference type="ARBA" id="ARBA00000068"/>
    </source>
</evidence>
<evidence type="ECO:0000256" key="3">
    <source>
        <dbReference type="ARBA" id="ARBA00022723"/>
    </source>
</evidence>
<sequence length="278" mass="31188">MKGNFTKEQIDRFGSVLNDTKCSFYKVPLKARFRALFILRNIGCDLSVKWISKCLHDDSALLKHELAYCLGQMQNETAVPILIDVLNDHDQEPIVRHEAAEALGAIGDMSAENVLTEFKKDPCQEVAETYPTPTASINDVAELWGTLVDISKSLWDRYCAMFKLRNINTEASIKALAQGLYCEDSALFRHEIAYVLGQIQSPLVVKELKDRLCLSSENCMVRHECAEALGAIATDECISILQQYVDDSERVVRESCEVALDMADYENAGEFNYAVVES</sequence>
<dbReference type="Gene3D" id="1.25.10.10">
    <property type="entry name" value="Leucine-rich Repeat Variant"/>
    <property type="match status" value="2"/>
</dbReference>
<reference evidence="13" key="2">
    <citation type="submission" date="2017-02" db="UniProtKB">
        <authorList>
            <consortium name="WormBaseParasite"/>
        </authorList>
    </citation>
    <scope>IDENTIFICATION</scope>
</reference>
<dbReference type="GO" id="GO:0019135">
    <property type="term" value="F:deoxyhypusine monooxygenase activity"/>
    <property type="evidence" value="ECO:0007669"/>
    <property type="project" value="UniProtKB-UniRule"/>
</dbReference>
<feature type="binding site" evidence="10">
    <location>
        <position position="190"/>
    </location>
    <ligand>
        <name>Fe cation</name>
        <dbReference type="ChEBI" id="CHEBI:24875"/>
        <label>2</label>
    </ligand>
</feature>
<comment type="function">
    <text evidence="10">Catalyzes the hydroxylation of the N(6)-(4-aminobutyl)-L-lysine intermediate to form hypusine, an essential post-translational modification only found in mature eIF-5A factor.</text>
</comment>
<evidence type="ECO:0000256" key="9">
    <source>
        <dbReference type="ARBA" id="ARBA00045876"/>
    </source>
</evidence>
<dbReference type="FunFam" id="1.25.10.10:FF:000099">
    <property type="entry name" value="Deoxyhypusine hydroxylase"/>
    <property type="match status" value="1"/>
</dbReference>
<feature type="binding site" evidence="10">
    <location>
        <position position="97"/>
    </location>
    <ligand>
        <name>Fe cation</name>
        <dbReference type="ChEBI" id="CHEBI:24875"/>
        <label>1</label>
    </ligand>
</feature>
<keyword evidence="3 10" id="KW-0479">Metal-binding</keyword>
<keyword evidence="6 10" id="KW-0408">Iron</keyword>
<feature type="binding site" evidence="10">
    <location>
        <position position="223"/>
    </location>
    <ligand>
        <name>Fe cation</name>
        <dbReference type="ChEBI" id="CHEBI:24875"/>
        <label>2</label>
    </ligand>
</feature>
<comment type="catalytic activity">
    <reaction evidence="1 10">
        <text>[eIF5A protein]-deoxyhypusine + AH2 + O2 = [eIF5A protein]-hypusine + A + H2O</text>
        <dbReference type="Rhea" id="RHEA:14101"/>
        <dbReference type="Rhea" id="RHEA-COMP:10144"/>
        <dbReference type="Rhea" id="RHEA-COMP:12592"/>
        <dbReference type="ChEBI" id="CHEBI:13193"/>
        <dbReference type="ChEBI" id="CHEBI:15377"/>
        <dbReference type="ChEBI" id="CHEBI:15379"/>
        <dbReference type="ChEBI" id="CHEBI:17499"/>
        <dbReference type="ChEBI" id="CHEBI:82657"/>
        <dbReference type="ChEBI" id="CHEBI:91175"/>
        <dbReference type="EC" id="1.14.99.29"/>
    </reaction>
</comment>
<keyword evidence="8 10" id="KW-0386">Hypusine biosynthesis</keyword>
<keyword evidence="5 10" id="KW-0560">Oxidoreductase</keyword>
<comment type="similarity">
    <text evidence="10">Belongs to the deoxyhypusine hydroxylase family.</text>
</comment>
<dbReference type="InterPro" id="IPR011989">
    <property type="entry name" value="ARM-like"/>
</dbReference>
<evidence type="ECO:0000313" key="12">
    <source>
        <dbReference type="Proteomes" id="UP000035642"/>
    </source>
</evidence>
<organism evidence="12 13">
    <name type="scientific">Angiostrongylus cantonensis</name>
    <name type="common">Rat lungworm</name>
    <dbReference type="NCBI Taxonomy" id="6313"/>
    <lineage>
        <taxon>Eukaryota</taxon>
        <taxon>Metazoa</taxon>
        <taxon>Ecdysozoa</taxon>
        <taxon>Nematoda</taxon>
        <taxon>Chromadorea</taxon>
        <taxon>Rhabditida</taxon>
        <taxon>Rhabditina</taxon>
        <taxon>Rhabditomorpha</taxon>
        <taxon>Strongyloidea</taxon>
        <taxon>Metastrongylidae</taxon>
        <taxon>Angiostrongylus</taxon>
    </lineage>
</organism>
<comment type="cofactor">
    <cofactor evidence="10">
        <name>Fe(2+)</name>
        <dbReference type="ChEBI" id="CHEBI:29033"/>
    </cofactor>
    <text evidence="10">Binds 2 Fe(2+) ions per subunit.</text>
</comment>
<proteinExistence type="inferred from homology"/>
<dbReference type="Proteomes" id="UP000035642">
    <property type="component" value="Unassembled WGS sequence"/>
</dbReference>
<dbReference type="InterPro" id="IPR021133">
    <property type="entry name" value="HEAT_type_2"/>
</dbReference>
<dbReference type="HAMAP" id="MF_03101">
    <property type="entry name" value="Deoxyhypusine_hydroxylase"/>
    <property type="match status" value="1"/>
</dbReference>
<evidence type="ECO:0000256" key="10">
    <source>
        <dbReference type="HAMAP-Rule" id="MF_03101"/>
    </source>
</evidence>
<reference evidence="12" key="1">
    <citation type="submission" date="2012-09" db="EMBL/GenBank/DDBJ databases">
        <authorList>
            <person name="Martin A.A."/>
        </authorList>
    </citation>
    <scope>NUCLEOTIDE SEQUENCE</scope>
</reference>
<dbReference type="AlphaFoldDB" id="A0A0K0D919"/>
<evidence type="ECO:0000256" key="4">
    <source>
        <dbReference type="ARBA" id="ARBA00022737"/>
    </source>
</evidence>
<evidence type="ECO:0000313" key="13">
    <source>
        <dbReference type="WBParaSite" id="ACAC_0000657001-mRNA-1"/>
    </source>
</evidence>
<dbReference type="InterPro" id="IPR004155">
    <property type="entry name" value="PBS_lyase_HEAT"/>
</dbReference>
<dbReference type="GO" id="GO:0046872">
    <property type="term" value="F:metal ion binding"/>
    <property type="evidence" value="ECO:0007669"/>
    <property type="project" value="UniProtKB-KW"/>
</dbReference>
<name>A0A0K0D919_ANGCA</name>
<protein>
    <recommendedName>
        <fullName evidence="10">Deoxyhypusine hydroxylase</fullName>
        <shortName evidence="10">DOHH</shortName>
        <ecNumber evidence="10">1.14.99.29</ecNumber>
    </recommendedName>
    <alternativeName>
        <fullName evidence="10">Deoxyhypusine dioxygenase</fullName>
    </alternativeName>
    <alternativeName>
        <fullName evidence="10">Deoxyhypusine monooxygenase</fullName>
    </alternativeName>
</protein>
<dbReference type="PANTHER" id="PTHR12697:SF5">
    <property type="entry name" value="DEOXYHYPUSINE HYDROXYLASE"/>
    <property type="match status" value="1"/>
</dbReference>
<dbReference type="EC" id="1.14.99.29" evidence="10"/>
<dbReference type="PANTHER" id="PTHR12697">
    <property type="entry name" value="PBS LYASE HEAT-LIKE PROTEIN"/>
    <property type="match status" value="1"/>
</dbReference>
<dbReference type="SUPFAM" id="SSF48371">
    <property type="entry name" value="ARM repeat"/>
    <property type="match status" value="1"/>
</dbReference>
<keyword evidence="12" id="KW-1185">Reference proteome</keyword>
<dbReference type="WBParaSite" id="ACAC_0000657001-mRNA-1">
    <property type="protein sequence ID" value="ACAC_0000657001-mRNA-1"/>
    <property type="gene ID" value="ACAC_0000657001"/>
</dbReference>
<feature type="binding site" evidence="10">
    <location>
        <position position="64"/>
    </location>
    <ligand>
        <name>Fe cation</name>
        <dbReference type="ChEBI" id="CHEBI:24875"/>
        <label>1</label>
    </ligand>
</feature>
<feature type="binding site" evidence="10">
    <location>
        <position position="191"/>
    </location>
    <ligand>
        <name>Fe cation</name>
        <dbReference type="ChEBI" id="CHEBI:24875"/>
        <label>2</label>
    </ligand>
</feature>
<comment type="pathway">
    <text evidence="2 10">Protein modification; eIF5A hypusination.</text>
</comment>
<dbReference type="STRING" id="6313.A0A0K0D919"/>
<dbReference type="SMART" id="SM00567">
    <property type="entry name" value="EZ_HEAT"/>
    <property type="match status" value="6"/>
</dbReference>
<dbReference type="InterPro" id="IPR016024">
    <property type="entry name" value="ARM-type_fold"/>
</dbReference>
<evidence type="ECO:0000256" key="8">
    <source>
        <dbReference type="ARBA" id="ARBA00023256"/>
    </source>
</evidence>
<accession>A0A0K0D919</accession>
<evidence type="ECO:0000256" key="6">
    <source>
        <dbReference type="ARBA" id="ARBA00023004"/>
    </source>
</evidence>
<evidence type="ECO:0000256" key="5">
    <source>
        <dbReference type="ARBA" id="ARBA00023002"/>
    </source>
</evidence>
<keyword evidence="4" id="KW-0677">Repeat</keyword>
<feature type="binding site" evidence="10">
    <location>
        <position position="224"/>
    </location>
    <ligand>
        <name>Fe cation</name>
        <dbReference type="ChEBI" id="CHEBI:24875"/>
        <label>2</label>
    </ligand>
</feature>
<dbReference type="Pfam" id="PF13646">
    <property type="entry name" value="HEAT_2"/>
    <property type="match status" value="2"/>
</dbReference>
<evidence type="ECO:0000256" key="11">
    <source>
        <dbReference type="PROSITE-ProRule" id="PRU00103"/>
    </source>
</evidence>
<comment type="function">
    <text evidence="9">Catalyzes the hydroxylation of the N(6)-(4-aminobutyl)-L-lysine intermediate produced by deoxyhypusine synthase/DHPS on a critical lysine of the eukaryotic translation initiation factor 5A/eIF-5A. This is the second step of the post-translational modification of that lysine into an unusual amino acid residue named hypusine. Hypusination is unique to mature eIF-5A factor and is essential for its function.</text>
</comment>
<dbReference type="PROSITE" id="PS50077">
    <property type="entry name" value="HEAT_REPEAT"/>
    <property type="match status" value="1"/>
</dbReference>
<feature type="binding site" evidence="10">
    <location>
        <position position="98"/>
    </location>
    <ligand>
        <name>Fe cation</name>
        <dbReference type="ChEBI" id="CHEBI:24875"/>
        <label>1</label>
    </ligand>
</feature>
<keyword evidence="7 10" id="KW-0503">Monooxygenase</keyword>
<dbReference type="UniPathway" id="UPA00354"/>
<dbReference type="InterPro" id="IPR027517">
    <property type="entry name" value="Deoxyhypusine_hydroxylase"/>
</dbReference>
<evidence type="ECO:0000256" key="2">
    <source>
        <dbReference type="ARBA" id="ARBA00005041"/>
    </source>
</evidence>
<feature type="binding site" evidence="10">
    <location>
        <position position="65"/>
    </location>
    <ligand>
        <name>Fe cation</name>
        <dbReference type="ChEBI" id="CHEBI:24875"/>
        <label>1</label>
    </ligand>
</feature>
<evidence type="ECO:0000256" key="7">
    <source>
        <dbReference type="ARBA" id="ARBA00023033"/>
    </source>
</evidence>
<feature type="repeat" description="HEAT" evidence="11">
    <location>
        <begin position="78"/>
        <end position="118"/>
    </location>
</feature>